<gene>
    <name evidence="1" type="ORF">SAMN04487993_100690</name>
</gene>
<evidence type="ECO:0000313" key="2">
    <source>
        <dbReference type="Proteomes" id="UP000199093"/>
    </source>
</evidence>
<dbReference type="EMBL" id="FNEJ01000006">
    <property type="protein sequence ID" value="SDI53531.1"/>
    <property type="molecule type" value="Genomic_DNA"/>
</dbReference>
<accession>A0A1G8LCY1</accession>
<dbReference type="OrthoDB" id="7659348at2"/>
<name>A0A1G8LCY1_9RHOB</name>
<evidence type="ECO:0000313" key="1">
    <source>
        <dbReference type="EMBL" id="SDI53531.1"/>
    </source>
</evidence>
<dbReference type="Proteomes" id="UP000199093">
    <property type="component" value="Unassembled WGS sequence"/>
</dbReference>
<protein>
    <submittedName>
        <fullName evidence="1">Uncharacterized protein</fullName>
    </submittedName>
</protein>
<proteinExistence type="predicted"/>
<organism evidence="1 2">
    <name type="scientific">Salipiger marinus</name>
    <dbReference type="NCBI Taxonomy" id="555512"/>
    <lineage>
        <taxon>Bacteria</taxon>
        <taxon>Pseudomonadati</taxon>
        <taxon>Pseudomonadota</taxon>
        <taxon>Alphaproteobacteria</taxon>
        <taxon>Rhodobacterales</taxon>
        <taxon>Roseobacteraceae</taxon>
        <taxon>Salipiger</taxon>
    </lineage>
</organism>
<dbReference type="STRING" id="555512.SAMN04487993_100690"/>
<sequence length="65" mass="6853">MRHDWIIDVLTDLQTFARANNLEALAGQLDDTRLVAQVEIASTSTRGAIGLCGATSRSGRVPGAA</sequence>
<dbReference type="AlphaFoldDB" id="A0A1G8LCY1"/>
<keyword evidence="2" id="KW-1185">Reference proteome</keyword>
<dbReference type="RefSeq" id="WP_089845836.1">
    <property type="nucleotide sequence ID" value="NZ_FNEJ01000006.1"/>
</dbReference>
<reference evidence="1 2" key="1">
    <citation type="submission" date="2016-10" db="EMBL/GenBank/DDBJ databases">
        <authorList>
            <person name="de Groot N.N."/>
        </authorList>
    </citation>
    <scope>NUCLEOTIDE SEQUENCE [LARGE SCALE GENOMIC DNA]</scope>
    <source>
        <strain evidence="1 2">DSM 26424</strain>
    </source>
</reference>